<dbReference type="RefSeq" id="WP_262095684.1">
    <property type="nucleotide sequence ID" value="NZ_JAOEGN010000003.1"/>
</dbReference>
<comment type="caution">
    <text evidence="2">The sequence shown here is derived from an EMBL/GenBank/DDBJ whole genome shotgun (WGS) entry which is preliminary data.</text>
</comment>
<protein>
    <recommendedName>
        <fullName evidence="4">Phage holin, LL-H family</fullName>
    </recommendedName>
</protein>
<dbReference type="EMBL" id="JAOEGN010000003">
    <property type="protein sequence ID" value="MCU0104449.1"/>
    <property type="molecule type" value="Genomic_DNA"/>
</dbReference>
<evidence type="ECO:0000313" key="2">
    <source>
        <dbReference type="EMBL" id="MCU0104449.1"/>
    </source>
</evidence>
<feature type="transmembrane region" description="Helical" evidence="1">
    <location>
        <begin position="6"/>
        <end position="26"/>
    </location>
</feature>
<name>A0ABT2PVW8_9MOLU</name>
<keyword evidence="1" id="KW-1133">Transmembrane helix</keyword>
<keyword evidence="1" id="KW-0812">Transmembrane</keyword>
<evidence type="ECO:0008006" key="4">
    <source>
        <dbReference type="Google" id="ProtNLM"/>
    </source>
</evidence>
<evidence type="ECO:0000256" key="1">
    <source>
        <dbReference type="SAM" id="Phobius"/>
    </source>
</evidence>
<reference evidence="3" key="1">
    <citation type="submission" date="2023-07" db="EMBL/GenBank/DDBJ databases">
        <title>Novel Mycoplasma species identified in domestic and wild animals.</title>
        <authorList>
            <person name="Volokhov D.V."/>
            <person name="Furtak V.A."/>
            <person name="Zagorodnyaya T.A."/>
        </authorList>
    </citation>
    <scope>NUCLEOTIDE SEQUENCE [LARGE SCALE GENOMIC DNA]</scope>
    <source>
        <strain evidence="3">92-19</strain>
    </source>
</reference>
<accession>A0ABT2PVW8</accession>
<gene>
    <name evidence="2" type="ORF">N7603_02110</name>
</gene>
<keyword evidence="1" id="KW-0472">Membrane</keyword>
<dbReference type="Proteomes" id="UP001209076">
    <property type="component" value="Unassembled WGS sequence"/>
</dbReference>
<keyword evidence="3" id="KW-1185">Reference proteome</keyword>
<evidence type="ECO:0000313" key="3">
    <source>
        <dbReference type="Proteomes" id="UP001209076"/>
    </source>
</evidence>
<organism evidence="2 3">
    <name type="scientific">Paracholeplasma vituli</name>
    <dbReference type="NCBI Taxonomy" id="69473"/>
    <lineage>
        <taxon>Bacteria</taxon>
        <taxon>Bacillati</taxon>
        <taxon>Mycoplasmatota</taxon>
        <taxon>Mollicutes</taxon>
        <taxon>Acholeplasmatales</taxon>
        <taxon>Acholeplasmataceae</taxon>
        <taxon>Paracholeplasma</taxon>
    </lineage>
</organism>
<proteinExistence type="predicted"/>
<sequence length="125" mass="14342">MNEIVVNVIAVVVTSVVIPLVTLLGAKLNQWINGRIKDDETKKVVEEINQIVSTNVSFVFQTYVENLKKKDKFDDKAQSYALRYAQEKILNDLGDIAKEHIFEHYGDINGWITKQIESTIYNLKK</sequence>